<feature type="transmembrane region" description="Helical" evidence="1">
    <location>
        <begin position="6"/>
        <end position="25"/>
    </location>
</feature>
<evidence type="ECO:0000256" key="1">
    <source>
        <dbReference type="SAM" id="Phobius"/>
    </source>
</evidence>
<sequence length="99" mass="10900">MIQGIQYVLYVGLIISSVCSLVFSFRSRRSSDGTLRGLYNAKMNISMGAMLIILALIQMFLFTGSSLRVVIGALFMVLGAFNIFAGIRNHSNFSRRKAG</sequence>
<evidence type="ECO:0000313" key="3">
    <source>
        <dbReference type="Proteomes" id="UP000659344"/>
    </source>
</evidence>
<proteinExistence type="predicted"/>
<keyword evidence="1" id="KW-0472">Membrane</keyword>
<dbReference type="RefSeq" id="WP_188536115.1">
    <property type="nucleotide sequence ID" value="NZ_BMFT01000001.1"/>
</dbReference>
<keyword evidence="1" id="KW-0812">Transmembrane</keyword>
<feature type="transmembrane region" description="Helical" evidence="1">
    <location>
        <begin position="45"/>
        <end position="63"/>
    </location>
</feature>
<dbReference type="InterPro" id="IPR025618">
    <property type="entry name" value="YtpI"/>
</dbReference>
<evidence type="ECO:0008006" key="4">
    <source>
        <dbReference type="Google" id="ProtNLM"/>
    </source>
</evidence>
<keyword evidence="1" id="KW-1133">Transmembrane helix</keyword>
<gene>
    <name evidence="2" type="ORF">GCM10008013_08380</name>
</gene>
<feature type="transmembrane region" description="Helical" evidence="1">
    <location>
        <begin position="69"/>
        <end position="87"/>
    </location>
</feature>
<reference evidence="3" key="1">
    <citation type="journal article" date="2019" name="Int. J. Syst. Evol. Microbiol.">
        <title>The Global Catalogue of Microorganisms (GCM) 10K type strain sequencing project: providing services to taxonomists for standard genome sequencing and annotation.</title>
        <authorList>
            <consortium name="The Broad Institute Genomics Platform"/>
            <consortium name="The Broad Institute Genome Sequencing Center for Infectious Disease"/>
            <person name="Wu L."/>
            <person name="Ma J."/>
        </authorList>
    </citation>
    <scope>NUCLEOTIDE SEQUENCE [LARGE SCALE GENOMIC DNA]</scope>
    <source>
        <strain evidence="3">CGMCC 1.12769</strain>
    </source>
</reference>
<evidence type="ECO:0000313" key="2">
    <source>
        <dbReference type="EMBL" id="GGH14616.1"/>
    </source>
</evidence>
<organism evidence="2 3">
    <name type="scientific">Paenibacillus segetis</name>
    <dbReference type="NCBI Taxonomy" id="1325360"/>
    <lineage>
        <taxon>Bacteria</taxon>
        <taxon>Bacillati</taxon>
        <taxon>Bacillota</taxon>
        <taxon>Bacilli</taxon>
        <taxon>Bacillales</taxon>
        <taxon>Paenibacillaceae</taxon>
        <taxon>Paenibacillus</taxon>
    </lineage>
</organism>
<accession>A0ABQ1Y725</accession>
<comment type="caution">
    <text evidence="2">The sequence shown here is derived from an EMBL/GenBank/DDBJ whole genome shotgun (WGS) entry which is preliminary data.</text>
</comment>
<dbReference type="EMBL" id="BMFT01000001">
    <property type="protein sequence ID" value="GGH14616.1"/>
    <property type="molecule type" value="Genomic_DNA"/>
</dbReference>
<protein>
    <recommendedName>
        <fullName evidence="4">YtpI-like protein</fullName>
    </recommendedName>
</protein>
<dbReference type="Proteomes" id="UP000659344">
    <property type="component" value="Unassembled WGS sequence"/>
</dbReference>
<dbReference type="Pfam" id="PF14007">
    <property type="entry name" value="YtpI"/>
    <property type="match status" value="1"/>
</dbReference>
<keyword evidence="3" id="KW-1185">Reference proteome</keyword>
<name>A0ABQ1Y725_9BACL</name>